<gene>
    <name evidence="1" type="ORF">KK1_003801</name>
</gene>
<evidence type="ECO:0008006" key="3">
    <source>
        <dbReference type="Google" id="ProtNLM"/>
    </source>
</evidence>
<organism evidence="1 2">
    <name type="scientific">Cajanus cajan</name>
    <name type="common">Pigeon pea</name>
    <name type="synonym">Cajanus indicus</name>
    <dbReference type="NCBI Taxonomy" id="3821"/>
    <lineage>
        <taxon>Eukaryota</taxon>
        <taxon>Viridiplantae</taxon>
        <taxon>Streptophyta</taxon>
        <taxon>Embryophyta</taxon>
        <taxon>Tracheophyta</taxon>
        <taxon>Spermatophyta</taxon>
        <taxon>Magnoliopsida</taxon>
        <taxon>eudicotyledons</taxon>
        <taxon>Gunneridae</taxon>
        <taxon>Pentapetalae</taxon>
        <taxon>rosids</taxon>
        <taxon>fabids</taxon>
        <taxon>Fabales</taxon>
        <taxon>Fabaceae</taxon>
        <taxon>Papilionoideae</taxon>
        <taxon>50 kb inversion clade</taxon>
        <taxon>NPAAA clade</taxon>
        <taxon>indigoferoid/millettioid clade</taxon>
        <taxon>Phaseoleae</taxon>
        <taxon>Cajanus</taxon>
    </lineage>
</organism>
<dbReference type="Proteomes" id="UP000075243">
    <property type="component" value="Chromosome 11"/>
</dbReference>
<dbReference type="EMBL" id="CM003613">
    <property type="protein sequence ID" value="KYP57536.1"/>
    <property type="molecule type" value="Genomic_DNA"/>
</dbReference>
<proteinExistence type="predicted"/>
<dbReference type="AlphaFoldDB" id="A0A151SRT1"/>
<protein>
    <recommendedName>
        <fullName evidence="3">Reverse transcriptase domain-containing protein</fullName>
    </recommendedName>
</protein>
<name>A0A151SRT1_CAJCA</name>
<feature type="non-terminal residue" evidence="1">
    <location>
        <position position="1"/>
    </location>
</feature>
<keyword evidence="2" id="KW-1185">Reference proteome</keyword>
<evidence type="ECO:0000313" key="2">
    <source>
        <dbReference type="Proteomes" id="UP000075243"/>
    </source>
</evidence>
<reference evidence="1 2" key="1">
    <citation type="journal article" date="2012" name="Nat. Biotechnol.">
        <title>Draft genome sequence of pigeonpea (Cajanus cajan), an orphan legume crop of resource-poor farmers.</title>
        <authorList>
            <person name="Varshney R.K."/>
            <person name="Chen W."/>
            <person name="Li Y."/>
            <person name="Bharti A.K."/>
            <person name="Saxena R.K."/>
            <person name="Schlueter J.A."/>
            <person name="Donoghue M.T."/>
            <person name="Azam S."/>
            <person name="Fan G."/>
            <person name="Whaley A.M."/>
            <person name="Farmer A.D."/>
            <person name="Sheridan J."/>
            <person name="Iwata A."/>
            <person name="Tuteja R."/>
            <person name="Penmetsa R.V."/>
            <person name="Wu W."/>
            <person name="Upadhyaya H.D."/>
            <person name="Yang S.P."/>
            <person name="Shah T."/>
            <person name="Saxena K.B."/>
            <person name="Michael T."/>
            <person name="McCombie W.R."/>
            <person name="Yang B."/>
            <person name="Zhang G."/>
            <person name="Yang H."/>
            <person name="Wang J."/>
            <person name="Spillane C."/>
            <person name="Cook D.R."/>
            <person name="May G.D."/>
            <person name="Xu X."/>
            <person name="Jackson S.A."/>
        </authorList>
    </citation>
    <scope>NUCLEOTIDE SEQUENCE [LARGE SCALE GENOMIC DNA]</scope>
    <source>
        <strain evidence="2">cv. Asha</strain>
    </source>
</reference>
<evidence type="ECO:0000313" key="1">
    <source>
        <dbReference type="EMBL" id="KYP57536.1"/>
    </source>
</evidence>
<dbReference type="Gramene" id="C.cajan_03720.t">
    <property type="protein sequence ID" value="C.cajan_03720.t.cds1"/>
    <property type="gene ID" value="C.cajan_03720"/>
</dbReference>
<accession>A0A151SRT1</accession>
<sequence>IVLTLELDHSTHLKEFCPISLCNIAYKVVSKVFMDKLNPFPPELIGYFQGSSIPSKGTMDLV</sequence>